<dbReference type="Gene3D" id="3.90.226.10">
    <property type="entry name" value="2-enoyl-CoA Hydratase, Chain A, domain 1"/>
    <property type="match status" value="1"/>
</dbReference>
<evidence type="ECO:0000256" key="2">
    <source>
        <dbReference type="ARBA" id="ARBA00022670"/>
    </source>
</evidence>
<evidence type="ECO:0000256" key="1">
    <source>
        <dbReference type="ARBA" id="ARBA00007039"/>
    </source>
</evidence>
<feature type="active site" evidence="5">
    <location>
        <position position="158"/>
    </location>
</feature>
<dbReference type="PRINTS" id="PR00127">
    <property type="entry name" value="CLPPROTEASEP"/>
</dbReference>
<name>A0A7S3PG39_9STRA</name>
<dbReference type="PROSITE" id="PS00381">
    <property type="entry name" value="CLP_PROTEASE_SER"/>
    <property type="match status" value="1"/>
</dbReference>
<protein>
    <recommendedName>
        <fullName evidence="8">ATP-dependent Clp protease proteolytic subunit</fullName>
        <ecNumber evidence="7">3.4.21.92</ecNumber>
    </recommendedName>
</protein>
<dbReference type="HAMAP" id="MF_00444">
    <property type="entry name" value="ClpP"/>
    <property type="match status" value="1"/>
</dbReference>
<keyword evidence="2 7" id="KW-0645">Protease</keyword>
<evidence type="ECO:0000256" key="3">
    <source>
        <dbReference type="ARBA" id="ARBA00022801"/>
    </source>
</evidence>
<dbReference type="Pfam" id="PF00574">
    <property type="entry name" value="CLP_protease"/>
    <property type="match status" value="1"/>
</dbReference>
<organism evidence="9">
    <name type="scientific">Aplanochytrium stocchinoi</name>
    <dbReference type="NCBI Taxonomy" id="215587"/>
    <lineage>
        <taxon>Eukaryota</taxon>
        <taxon>Sar</taxon>
        <taxon>Stramenopiles</taxon>
        <taxon>Bigyra</taxon>
        <taxon>Labyrinthulomycetes</taxon>
        <taxon>Thraustochytrida</taxon>
        <taxon>Thraustochytriidae</taxon>
        <taxon>Aplanochytrium</taxon>
    </lineage>
</organism>
<dbReference type="CDD" id="cd07017">
    <property type="entry name" value="S14_ClpP_2"/>
    <property type="match status" value="1"/>
</dbReference>
<dbReference type="GO" id="GO:0009368">
    <property type="term" value="C:endopeptidase Clp complex"/>
    <property type="evidence" value="ECO:0007669"/>
    <property type="project" value="TreeGrafter"/>
</dbReference>
<dbReference type="InterPro" id="IPR023562">
    <property type="entry name" value="ClpP/TepA"/>
</dbReference>
<dbReference type="GO" id="GO:0004176">
    <property type="term" value="F:ATP-dependent peptidase activity"/>
    <property type="evidence" value="ECO:0007669"/>
    <property type="project" value="InterPro"/>
</dbReference>
<dbReference type="GO" id="GO:0051117">
    <property type="term" value="F:ATPase binding"/>
    <property type="evidence" value="ECO:0007669"/>
    <property type="project" value="TreeGrafter"/>
</dbReference>
<keyword evidence="4 7" id="KW-0720">Serine protease</keyword>
<dbReference type="NCBIfam" id="NF009205">
    <property type="entry name" value="PRK12553.1"/>
    <property type="match status" value="1"/>
</dbReference>
<evidence type="ECO:0000256" key="6">
    <source>
        <dbReference type="PROSITE-ProRule" id="PRU10086"/>
    </source>
</evidence>
<dbReference type="AlphaFoldDB" id="A0A7S3PG39"/>
<keyword evidence="3 7" id="KW-0378">Hydrolase</keyword>
<dbReference type="InterPro" id="IPR033135">
    <property type="entry name" value="ClpP_His_AS"/>
</dbReference>
<dbReference type="InterPro" id="IPR018215">
    <property type="entry name" value="ClpP_Ser_AS"/>
</dbReference>
<reference evidence="9" key="1">
    <citation type="submission" date="2021-01" db="EMBL/GenBank/DDBJ databases">
        <authorList>
            <person name="Corre E."/>
            <person name="Pelletier E."/>
            <person name="Niang G."/>
            <person name="Scheremetjew M."/>
            <person name="Finn R."/>
            <person name="Kale V."/>
            <person name="Holt S."/>
            <person name="Cochrane G."/>
            <person name="Meng A."/>
            <person name="Brown T."/>
            <person name="Cohen L."/>
        </authorList>
    </citation>
    <scope>NUCLEOTIDE SEQUENCE</scope>
    <source>
        <strain evidence="9">GSBS06</strain>
    </source>
</reference>
<dbReference type="NCBIfam" id="NF001368">
    <property type="entry name" value="PRK00277.1"/>
    <property type="match status" value="1"/>
</dbReference>
<dbReference type="EMBL" id="HBIN01006579">
    <property type="protein sequence ID" value="CAE0434513.1"/>
    <property type="molecule type" value="Transcribed_RNA"/>
</dbReference>
<feature type="active site" evidence="6">
    <location>
        <position position="183"/>
    </location>
</feature>
<gene>
    <name evidence="9" type="ORF">ASTO00021_LOCUS4811</name>
</gene>
<sequence>MKACYRFRRGCGIFTQLQAPGHVHGRCSKINFERCTYVNISFALRSYNTGSSGSFYDGVMGSLVPIVIEQTPRGERSFDIFSRMLKERIIFLHGPVTDAMAISTTAQLLFLESENPGKPINLYINSPGGSVTAGMAIYDTMQYVGCPIHTLCMGQASSMGSLLLTAGQHGQRRSLPNARMMLHQPSGGVQGMASDIQIQAEEILKLKKNLTNIYVKHTGQDIKKVKDVLDRDFFFSAEEAVEFGLIDEVIVERTSSKKI</sequence>
<evidence type="ECO:0000256" key="4">
    <source>
        <dbReference type="ARBA" id="ARBA00022825"/>
    </source>
</evidence>
<dbReference type="SUPFAM" id="SSF52096">
    <property type="entry name" value="ClpP/crotonase"/>
    <property type="match status" value="1"/>
</dbReference>
<dbReference type="EC" id="3.4.21.92" evidence="7"/>
<dbReference type="InterPro" id="IPR029045">
    <property type="entry name" value="ClpP/crotonase-like_dom_sf"/>
</dbReference>
<proteinExistence type="inferred from homology"/>
<dbReference type="PROSITE" id="PS00382">
    <property type="entry name" value="CLP_PROTEASE_HIS"/>
    <property type="match status" value="1"/>
</dbReference>
<dbReference type="PANTHER" id="PTHR10381:SF11">
    <property type="entry name" value="ATP-DEPENDENT CLP PROTEASE PROTEOLYTIC SUBUNIT, MITOCHONDRIAL"/>
    <property type="match status" value="1"/>
</dbReference>
<dbReference type="PANTHER" id="PTHR10381">
    <property type="entry name" value="ATP-DEPENDENT CLP PROTEASE PROTEOLYTIC SUBUNIT"/>
    <property type="match status" value="1"/>
</dbReference>
<accession>A0A7S3PG39</accession>
<evidence type="ECO:0000256" key="5">
    <source>
        <dbReference type="PROSITE-ProRule" id="PRU10085"/>
    </source>
</evidence>
<evidence type="ECO:0000313" key="9">
    <source>
        <dbReference type="EMBL" id="CAE0434513.1"/>
    </source>
</evidence>
<evidence type="ECO:0000256" key="8">
    <source>
        <dbReference type="RuleBase" id="RU003567"/>
    </source>
</evidence>
<dbReference type="GO" id="GO:0004252">
    <property type="term" value="F:serine-type endopeptidase activity"/>
    <property type="evidence" value="ECO:0007669"/>
    <property type="project" value="UniProtKB-EC"/>
</dbReference>
<dbReference type="FunFam" id="3.90.226.10:FF:000001">
    <property type="entry name" value="ATP-dependent Clp protease proteolytic subunit"/>
    <property type="match status" value="1"/>
</dbReference>
<evidence type="ECO:0000256" key="7">
    <source>
        <dbReference type="RuleBase" id="RU000549"/>
    </source>
</evidence>
<dbReference type="InterPro" id="IPR001907">
    <property type="entry name" value="ClpP"/>
</dbReference>
<comment type="similarity">
    <text evidence="1 8">Belongs to the peptidase S14 family.</text>
</comment>
<dbReference type="GO" id="GO:0006515">
    <property type="term" value="P:protein quality control for misfolded or incompletely synthesized proteins"/>
    <property type="evidence" value="ECO:0007669"/>
    <property type="project" value="TreeGrafter"/>
</dbReference>